<feature type="domain" description="B-block binding subunit of TFIIIC" evidence="7">
    <location>
        <begin position="172"/>
        <end position="246"/>
    </location>
</feature>
<dbReference type="GO" id="GO:0006384">
    <property type="term" value="P:transcription initiation at RNA polymerase III promoter"/>
    <property type="evidence" value="ECO:0007669"/>
    <property type="project" value="InterPro"/>
</dbReference>
<protein>
    <recommendedName>
        <fullName evidence="7">B-block binding subunit of TFIIIC domain-containing protein</fullName>
    </recommendedName>
</protein>
<proteinExistence type="predicted"/>
<evidence type="ECO:0000259" key="7">
    <source>
        <dbReference type="Pfam" id="PF04182"/>
    </source>
</evidence>
<dbReference type="Pfam" id="PF04182">
    <property type="entry name" value="B-block_TFIIIC"/>
    <property type="match status" value="1"/>
</dbReference>
<evidence type="ECO:0000256" key="4">
    <source>
        <dbReference type="ARBA" id="ARBA00023163"/>
    </source>
</evidence>
<evidence type="ECO:0000256" key="2">
    <source>
        <dbReference type="ARBA" id="ARBA00022553"/>
    </source>
</evidence>
<comment type="caution">
    <text evidence="8">The sequence shown here is derived from an EMBL/GenBank/DDBJ whole genome shotgun (WGS) entry which is preliminary data.</text>
</comment>
<dbReference type="GO" id="GO:0000127">
    <property type="term" value="C:transcription factor TFIIIC complex"/>
    <property type="evidence" value="ECO:0007669"/>
    <property type="project" value="InterPro"/>
</dbReference>
<dbReference type="PANTHER" id="PTHR15180:SF1">
    <property type="entry name" value="GENERAL TRANSCRIPTION FACTOR 3C POLYPEPTIDE 1"/>
    <property type="match status" value="1"/>
</dbReference>
<dbReference type="GO" id="GO:0003677">
    <property type="term" value="F:DNA binding"/>
    <property type="evidence" value="ECO:0007669"/>
    <property type="project" value="UniProtKB-KW"/>
</dbReference>
<evidence type="ECO:0000313" key="9">
    <source>
        <dbReference type="Proteomes" id="UP001152562"/>
    </source>
</evidence>
<dbReference type="InterPro" id="IPR044210">
    <property type="entry name" value="Tfc3-like"/>
</dbReference>
<evidence type="ECO:0000256" key="1">
    <source>
        <dbReference type="ARBA" id="ARBA00004123"/>
    </source>
</evidence>
<reference evidence="8" key="1">
    <citation type="submission" date="2022-05" db="EMBL/GenBank/DDBJ databases">
        <authorList>
            <person name="Okamura Y."/>
        </authorList>
    </citation>
    <scope>NUCLEOTIDE SEQUENCE</scope>
</reference>
<dbReference type="PANTHER" id="PTHR15180">
    <property type="entry name" value="GENERAL TRANSCRIPTION FACTOR 3C POLYPEPTIDE 1"/>
    <property type="match status" value="1"/>
</dbReference>
<sequence length="1491" mass="171251">MKNNIQSCFSFNFKSILIDEIGLNGLEGISLDFLWKRMGSRLSCTLTPKIICKFWNFLSSSQSVSFYSLDTPVPKIDVLDRFTLVDEESGQLLDPPTAIDGPYEFCPIEGEYGSSANYKTRSLIPFELISTKTYEEVVETYGDTLVIVASLEVRWQALAPHLPICLLSLLSPVHYCILELVGKGRGNGQMTIGNTNLTKIVKESKLLFYNRKTLQNLDLIRVQCVTQVMGDRGMKSLLLRLKRFHEPFVKSQPKIGKIRTLFEYLCKQPNYSERNEKMIRMGYLTPHQSKRLQKTINIFKFEEKDEKKKKHITLISPSDESSHSEDETPATPLKCQYKVGVSLLRQAYERFVDAGLKGLTQIEVAQLLGIEFYTSRIICRIFKSKGLVSEFLEDKGRQRTARYIAVAATNEINNIYAEEKQKLLDHVTKNRKRCKSVESETLVKRRKQESNEDDKNDDDDLEKFITEIRVLDGFEDRTKESLINNKKKPTLRQLKFASGILKVVNERGFVTGYQTLSSFVSLDTGEPPMDTKSLKLVLQKLITDDQIKIYKLRISCPDKDRFSLCICPPYVKPNDSLLKDHYAELSYKAQMKYKSPHKKTSKFITRPLTKFAYPRYMKIQKLHEQIVQLVYFSEHKTNFIPGFTSLNELVPEITVEFALGNILFDSERLTCSNLKYSDEVLEVKLKDAPDNIRYPILNSKSLHNSVKLSLKLLAVLGLIQLIRDPTSCAMDEAVYLNFVFYVNQRAKILDTSGIWPRPSESHAALEKTFYFKSMNDVMKYWDEVQAIGLNTTISGIKRERYKFLQPLRNGNEVLENDDGSRFGDGLGPCGFDSSIFIDMPRFWRTFTARYSKPIVVKVLKSSMKYIKGSKSGAKLKRDEAKPVKKRKGNPRPKPIVKAKPLRQKRLTRRRESAVKWSKLDDQILNMLKITVAVMGPVPGSIKVRNSVAKNLLSALDPGKLASLCHRRATFLENNPELAHEKMCILNELRRHTDLIEKYEGLLKVLRVRHYANLPKFVTEAKVPMLELLWIINQIAKTKPLIQQTPCVARDLDEFHDKYIVSSSTHMKVYSLYRTASESQPEMAMLKEGIVMTVMLTLDGEVSEETSRTIYSVFKMHQEYNLRGAIEELRKSGAISAREKILNNRLHKVHFNDITQSSYKISFSYRRRWINQLRSRFSENLAEFMIKELPQTGLKGSSVINCLLFEMHSCETLEIVSVAVPVIVGSAGSLIQEEKMNIIDTEGKYKLKSGLVGWKSLTNLRTFSELFKDCDFKEPLASLTRSFATFDETKDIDTDDEIIQYLDEKQKSGGTFAELKDLTGLDGNSLYEKLKKLEEEGTILLVGYFDNRAVLKKYAKPWFFQIGDTKFITPEPWLTLNNELQYNVFTNWASVIMSKVFDCPGCSFDYLSSSFEFITTRSVQDICEFLEKIQCVELKCMETCEVDLFSDDTEPELIDYNPYQAPTEIVVFPKRNSLTKFSYIKHRLLKGNEGRT</sequence>
<evidence type="ECO:0000256" key="3">
    <source>
        <dbReference type="ARBA" id="ARBA00023125"/>
    </source>
</evidence>
<gene>
    <name evidence="8" type="ORF">PIBRA_LOCUS5952</name>
</gene>
<dbReference type="Proteomes" id="UP001152562">
    <property type="component" value="Unassembled WGS sequence"/>
</dbReference>
<accession>A0A9P0XBP3</accession>
<evidence type="ECO:0000256" key="5">
    <source>
        <dbReference type="ARBA" id="ARBA00023242"/>
    </source>
</evidence>
<comment type="subcellular location">
    <subcellularLocation>
        <location evidence="1">Nucleus</location>
    </subcellularLocation>
</comment>
<dbReference type="InterPro" id="IPR007309">
    <property type="entry name" value="TFIIIC_Bblock-bd"/>
</dbReference>
<keyword evidence="9" id="KW-1185">Reference proteome</keyword>
<dbReference type="GO" id="GO:0005634">
    <property type="term" value="C:nucleus"/>
    <property type="evidence" value="ECO:0007669"/>
    <property type="project" value="UniProtKB-SubCell"/>
</dbReference>
<evidence type="ECO:0000256" key="6">
    <source>
        <dbReference type="SAM" id="MobiDB-lite"/>
    </source>
</evidence>
<name>A0A9P0XBP3_PIEBR</name>
<dbReference type="EMBL" id="CALOZG010000006">
    <property type="protein sequence ID" value="CAH4029173.1"/>
    <property type="molecule type" value="Genomic_DNA"/>
</dbReference>
<keyword evidence="3" id="KW-0238">DNA-binding</keyword>
<dbReference type="GO" id="GO:0042791">
    <property type="term" value="P:5S class rRNA transcription by RNA polymerase III"/>
    <property type="evidence" value="ECO:0007669"/>
    <property type="project" value="TreeGrafter"/>
</dbReference>
<feature type="compositionally biased region" description="Basic residues" evidence="6">
    <location>
        <begin position="883"/>
        <end position="895"/>
    </location>
</feature>
<keyword evidence="5" id="KW-0539">Nucleus</keyword>
<organism evidence="8 9">
    <name type="scientific">Pieris brassicae</name>
    <name type="common">White butterfly</name>
    <name type="synonym">Large white butterfly</name>
    <dbReference type="NCBI Taxonomy" id="7116"/>
    <lineage>
        <taxon>Eukaryota</taxon>
        <taxon>Metazoa</taxon>
        <taxon>Ecdysozoa</taxon>
        <taxon>Arthropoda</taxon>
        <taxon>Hexapoda</taxon>
        <taxon>Insecta</taxon>
        <taxon>Pterygota</taxon>
        <taxon>Neoptera</taxon>
        <taxon>Endopterygota</taxon>
        <taxon>Lepidoptera</taxon>
        <taxon>Glossata</taxon>
        <taxon>Ditrysia</taxon>
        <taxon>Papilionoidea</taxon>
        <taxon>Pieridae</taxon>
        <taxon>Pierinae</taxon>
        <taxon>Pieris</taxon>
    </lineage>
</organism>
<evidence type="ECO:0000313" key="8">
    <source>
        <dbReference type="EMBL" id="CAH4029173.1"/>
    </source>
</evidence>
<keyword evidence="4" id="KW-0804">Transcription</keyword>
<keyword evidence="2" id="KW-0597">Phosphoprotein</keyword>
<feature type="region of interest" description="Disordered" evidence="6">
    <location>
        <begin position="870"/>
        <end position="895"/>
    </location>
</feature>